<dbReference type="InterPro" id="IPR050832">
    <property type="entry name" value="Bact_Acetyltransf"/>
</dbReference>
<dbReference type="EMBL" id="JYJH01000002">
    <property type="protein sequence ID" value="KJK40908.1"/>
    <property type="molecule type" value="Genomic_DNA"/>
</dbReference>
<evidence type="ECO:0000313" key="5">
    <source>
        <dbReference type="Proteomes" id="UP000034786"/>
    </source>
</evidence>
<dbReference type="InterPro" id="IPR000182">
    <property type="entry name" value="GNAT_dom"/>
</dbReference>
<proteinExistence type="predicted"/>
<name>A0A0M2GS02_9ACTN</name>
<dbReference type="PROSITE" id="PS51186">
    <property type="entry name" value="GNAT"/>
    <property type="match status" value="1"/>
</dbReference>
<dbReference type="AlphaFoldDB" id="A0A0M2GS02"/>
<feature type="domain" description="N-acetyltransferase" evidence="3">
    <location>
        <begin position="1"/>
        <end position="175"/>
    </location>
</feature>
<reference evidence="5" key="1">
    <citation type="submission" date="2015-02" db="EMBL/GenBank/DDBJ databases">
        <authorList>
            <person name="Ju K.-S."/>
            <person name="Doroghazi J.R."/>
            <person name="Metcalf W."/>
        </authorList>
    </citation>
    <scope>NUCLEOTIDE SEQUENCE [LARGE SCALE GENOMIC DNA]</scope>
    <source>
        <strain evidence="5">NRRL B-16380</strain>
    </source>
</reference>
<protein>
    <recommendedName>
        <fullName evidence="3">N-acetyltransferase domain-containing protein</fullName>
    </recommendedName>
</protein>
<keyword evidence="1" id="KW-0808">Transferase</keyword>
<dbReference type="GO" id="GO:0016747">
    <property type="term" value="F:acyltransferase activity, transferring groups other than amino-acyl groups"/>
    <property type="evidence" value="ECO:0007669"/>
    <property type="project" value="InterPro"/>
</dbReference>
<dbReference type="Pfam" id="PF00583">
    <property type="entry name" value="Acetyltransf_1"/>
    <property type="match status" value="1"/>
</dbReference>
<dbReference type="PANTHER" id="PTHR43877">
    <property type="entry name" value="AMINOALKYLPHOSPHONATE N-ACETYLTRANSFERASE-RELATED-RELATED"/>
    <property type="match status" value="1"/>
</dbReference>
<dbReference type="SUPFAM" id="SSF55729">
    <property type="entry name" value="Acyl-CoA N-acyltransferases (Nat)"/>
    <property type="match status" value="1"/>
</dbReference>
<evidence type="ECO:0000256" key="1">
    <source>
        <dbReference type="ARBA" id="ARBA00022679"/>
    </source>
</evidence>
<organism evidence="4 5">
    <name type="scientific">Streptomyces variegatus</name>
    <dbReference type="NCBI Taxonomy" id="284040"/>
    <lineage>
        <taxon>Bacteria</taxon>
        <taxon>Bacillati</taxon>
        <taxon>Actinomycetota</taxon>
        <taxon>Actinomycetes</taxon>
        <taxon>Kitasatosporales</taxon>
        <taxon>Streptomycetaceae</taxon>
        <taxon>Streptomyces</taxon>
    </lineage>
</organism>
<evidence type="ECO:0000313" key="4">
    <source>
        <dbReference type="EMBL" id="KJK40908.1"/>
    </source>
</evidence>
<comment type="caution">
    <text evidence="4">The sequence shown here is derived from an EMBL/GenBank/DDBJ whole genome shotgun (WGS) entry which is preliminary data.</text>
</comment>
<dbReference type="CDD" id="cd04301">
    <property type="entry name" value="NAT_SF"/>
    <property type="match status" value="1"/>
</dbReference>
<dbReference type="Proteomes" id="UP000034786">
    <property type="component" value="Unassembled WGS sequence"/>
</dbReference>
<evidence type="ECO:0000256" key="2">
    <source>
        <dbReference type="ARBA" id="ARBA00023315"/>
    </source>
</evidence>
<keyword evidence="2" id="KW-0012">Acyltransferase</keyword>
<gene>
    <name evidence="4" type="ORF">UK15_03705</name>
</gene>
<accession>A0A0M2GS02</accession>
<dbReference type="RefSeq" id="WP_031133005.1">
    <property type="nucleotide sequence ID" value="NZ_JYJH01000002.1"/>
</dbReference>
<dbReference type="InterPro" id="IPR016181">
    <property type="entry name" value="Acyl_CoA_acyltransferase"/>
</dbReference>
<dbReference type="STRING" id="284040.UK15_03705"/>
<sequence length="177" mass="19229">MEIRTGTRGDVEQIAALHAESWRTAYAGIMPSSFLSGPLLEDRLALWHGRILEPQPAAGLFVAVSGGEMDGFAYLVPRPDGRILLDNLHARPGRTGSGIGGRLLRHALAWAAAEHPGRDVCLEVLRANTHAIAFYERHGALRTDERVCLFEQGFALPEFEYTWAAGSVPMASGPLSQ</sequence>
<dbReference type="Gene3D" id="3.40.630.30">
    <property type="match status" value="1"/>
</dbReference>
<dbReference type="PATRIC" id="fig|284040.3.peg.763"/>
<keyword evidence="5" id="KW-1185">Reference proteome</keyword>
<evidence type="ECO:0000259" key="3">
    <source>
        <dbReference type="PROSITE" id="PS51186"/>
    </source>
</evidence>